<organism evidence="2 3">
    <name type="scientific">Ensete ventricosum</name>
    <name type="common">Abyssinian banana</name>
    <name type="synonym">Musa ensete</name>
    <dbReference type="NCBI Taxonomy" id="4639"/>
    <lineage>
        <taxon>Eukaryota</taxon>
        <taxon>Viridiplantae</taxon>
        <taxon>Streptophyta</taxon>
        <taxon>Embryophyta</taxon>
        <taxon>Tracheophyta</taxon>
        <taxon>Spermatophyta</taxon>
        <taxon>Magnoliopsida</taxon>
        <taxon>Liliopsida</taxon>
        <taxon>Zingiberales</taxon>
        <taxon>Musaceae</taxon>
        <taxon>Ensete</taxon>
    </lineage>
</organism>
<dbReference type="Gene3D" id="1.20.1280.50">
    <property type="match status" value="1"/>
</dbReference>
<sequence>MHAFHRQARFPLAMYSSPTSSTCASLVVGDPTGLSEDLLVDILVRLPLKSLIRCNSVCRAWRRLISDDDGYLRTRLPLIASAIFYRCGVAEIDDEPRYACTTSGGSLECSSLCFFPFHRESAIVDCSNGLILCRSSLGSTLHVVNPTTRRWIELPKPRRRSQLSILAFDPSHSAEYRIVSFTGWLAQGAELEVFASQRRSWVEHQVQWGLPSDAMSTTIRYFDGVLYILAYPDQVVGIDLTTMACRKIELPEATKQEGRVGRSSGRLCYTHRDGDQLKIWVLRDPNGGDHWVLRDVIGTQTLVQWCPETSHSSIFSSLPIHQFKFLGFHPQREMIYFWLPGKIVSYDLSKSLMEEAVEFGKEMEMQGAFVVQLCLYPFSSHVSDSVAEVRV</sequence>
<proteinExistence type="predicted"/>
<dbReference type="InterPro" id="IPR017451">
    <property type="entry name" value="F-box-assoc_interact_dom"/>
</dbReference>
<dbReference type="PANTHER" id="PTHR35546:SF130">
    <property type="entry name" value="EXPRESSED PROTEIN"/>
    <property type="match status" value="1"/>
</dbReference>
<evidence type="ECO:0000313" key="2">
    <source>
        <dbReference type="EMBL" id="RRT42406.1"/>
    </source>
</evidence>
<feature type="domain" description="F-box" evidence="1">
    <location>
        <begin position="28"/>
        <end position="74"/>
    </location>
</feature>
<protein>
    <recommendedName>
        <fullName evidence="1">F-box domain-containing protein</fullName>
    </recommendedName>
</protein>
<dbReference type="InterPro" id="IPR036047">
    <property type="entry name" value="F-box-like_dom_sf"/>
</dbReference>
<evidence type="ECO:0000313" key="3">
    <source>
        <dbReference type="Proteomes" id="UP000287651"/>
    </source>
</evidence>
<reference evidence="2 3" key="1">
    <citation type="journal article" date="2014" name="Agronomy (Basel)">
        <title>A Draft Genome Sequence for Ensete ventricosum, the Drought-Tolerant Tree Against Hunger.</title>
        <authorList>
            <person name="Harrison J."/>
            <person name="Moore K.A."/>
            <person name="Paszkiewicz K."/>
            <person name="Jones T."/>
            <person name="Grant M."/>
            <person name="Ambacheew D."/>
            <person name="Muzemil S."/>
            <person name="Studholme D.J."/>
        </authorList>
    </citation>
    <scope>NUCLEOTIDE SEQUENCE [LARGE SCALE GENOMIC DNA]</scope>
</reference>
<dbReference type="InterPro" id="IPR011043">
    <property type="entry name" value="Gal_Oxase/kelch_b-propeller"/>
</dbReference>
<dbReference type="InterPro" id="IPR001810">
    <property type="entry name" value="F-box_dom"/>
</dbReference>
<dbReference type="InterPro" id="IPR055290">
    <property type="entry name" value="At3g26010-like"/>
</dbReference>
<dbReference type="CDD" id="cd22157">
    <property type="entry name" value="F-box_AtFBW1-like"/>
    <property type="match status" value="1"/>
</dbReference>
<dbReference type="SUPFAM" id="SSF81383">
    <property type="entry name" value="F-box domain"/>
    <property type="match status" value="1"/>
</dbReference>
<dbReference type="PANTHER" id="PTHR35546">
    <property type="entry name" value="F-BOX PROTEIN INTERACTION DOMAIN PROTEIN-RELATED"/>
    <property type="match status" value="1"/>
</dbReference>
<dbReference type="AlphaFoldDB" id="A0A426XSD1"/>
<dbReference type="NCBIfam" id="TIGR01640">
    <property type="entry name" value="F_box_assoc_1"/>
    <property type="match status" value="1"/>
</dbReference>
<dbReference type="SUPFAM" id="SSF50965">
    <property type="entry name" value="Galactose oxidase, central domain"/>
    <property type="match status" value="1"/>
</dbReference>
<evidence type="ECO:0000259" key="1">
    <source>
        <dbReference type="PROSITE" id="PS50181"/>
    </source>
</evidence>
<accession>A0A426XSD1</accession>
<dbReference type="InterPro" id="IPR056594">
    <property type="entry name" value="AT5G49610-like_b-prop"/>
</dbReference>
<gene>
    <name evidence="2" type="ORF">B296_00028793</name>
</gene>
<dbReference type="Proteomes" id="UP000287651">
    <property type="component" value="Unassembled WGS sequence"/>
</dbReference>
<comment type="caution">
    <text evidence="2">The sequence shown here is derived from an EMBL/GenBank/DDBJ whole genome shotgun (WGS) entry which is preliminary data.</text>
</comment>
<dbReference type="SMART" id="SM00256">
    <property type="entry name" value="FBOX"/>
    <property type="match status" value="1"/>
</dbReference>
<dbReference type="PROSITE" id="PS50181">
    <property type="entry name" value="FBOX"/>
    <property type="match status" value="1"/>
</dbReference>
<dbReference type="Pfam" id="PF23635">
    <property type="entry name" value="Beta-prop_AT5G49610-like"/>
    <property type="match status" value="1"/>
</dbReference>
<dbReference type="EMBL" id="AMZH03017868">
    <property type="protein sequence ID" value="RRT42406.1"/>
    <property type="molecule type" value="Genomic_DNA"/>
</dbReference>
<dbReference type="Pfam" id="PF12937">
    <property type="entry name" value="F-box-like"/>
    <property type="match status" value="1"/>
</dbReference>
<name>A0A426XSD1_ENSVE</name>